<protein>
    <submittedName>
        <fullName evidence="1">Uncharacterized protein</fullName>
    </submittedName>
</protein>
<dbReference type="RefSeq" id="WP_106659922.1">
    <property type="nucleotide sequence ID" value="NZ_PJEO01000039.1"/>
</dbReference>
<name>A0A2N3HIW8_9FLAO</name>
<evidence type="ECO:0000313" key="2">
    <source>
        <dbReference type="Proteomes" id="UP000233435"/>
    </source>
</evidence>
<dbReference type="OrthoDB" id="823957at2"/>
<reference evidence="1 2" key="1">
    <citation type="submission" date="2017-12" db="EMBL/GenBank/DDBJ databases">
        <title>Confluentibacter flavum sp. nov., isolated from the saline lake.</title>
        <authorList>
            <person name="Yu L."/>
        </authorList>
    </citation>
    <scope>NUCLEOTIDE SEQUENCE [LARGE SCALE GENOMIC DNA]</scope>
    <source>
        <strain evidence="1 2">3B</strain>
    </source>
</reference>
<sequence length="299" mass="32853">MKSTLFTRILTCIILSVSFFSCETEDLNSKSNEAFKTADLTIDTAETTLLDYIDCESVCIEAGSGTYYKINDSKTGSNGPHTKQVSYEAYNTETQFIVNVFYDIIAGTSNAKADITITIDGNDLLFEDVAKGSTVTRYFDLPEGWVACNVISFDIVQEALGNPIEFSELEYALVGVCPEGCEESFSYQENEDNSYTFTYISPEDLNAAEVKLTCPHIISFESLDGKNYDVNSGNGKGSPTVLTWTGDIEACTEITFTLAFEADCEQNSGGFANIFTDFKVNDISKKGDSTNIKFECPSE</sequence>
<accession>A0A2N3HIW8</accession>
<comment type="caution">
    <text evidence="1">The sequence shown here is derived from an EMBL/GenBank/DDBJ whole genome shotgun (WGS) entry which is preliminary data.</text>
</comment>
<evidence type="ECO:0000313" key="1">
    <source>
        <dbReference type="EMBL" id="PKQ44915.1"/>
    </source>
</evidence>
<dbReference type="EMBL" id="PJEO01000039">
    <property type="protein sequence ID" value="PKQ44915.1"/>
    <property type="molecule type" value="Genomic_DNA"/>
</dbReference>
<dbReference type="PROSITE" id="PS51257">
    <property type="entry name" value="PROKAR_LIPOPROTEIN"/>
    <property type="match status" value="1"/>
</dbReference>
<gene>
    <name evidence="1" type="ORF">CSW08_10920</name>
</gene>
<organism evidence="1 2">
    <name type="scientific">Confluentibacter flavum</name>
    <dbReference type="NCBI Taxonomy" id="1909700"/>
    <lineage>
        <taxon>Bacteria</taxon>
        <taxon>Pseudomonadati</taxon>
        <taxon>Bacteroidota</taxon>
        <taxon>Flavobacteriia</taxon>
        <taxon>Flavobacteriales</taxon>
        <taxon>Flavobacteriaceae</taxon>
        <taxon>Confluentibacter</taxon>
    </lineage>
</organism>
<keyword evidence="2" id="KW-1185">Reference proteome</keyword>
<dbReference type="Proteomes" id="UP000233435">
    <property type="component" value="Unassembled WGS sequence"/>
</dbReference>
<proteinExistence type="predicted"/>
<dbReference type="AlphaFoldDB" id="A0A2N3HIW8"/>